<dbReference type="EMBL" id="SWKV01000031">
    <property type="protein sequence ID" value="KAF3039399.1"/>
    <property type="molecule type" value="Genomic_DNA"/>
</dbReference>
<dbReference type="AlphaFoldDB" id="A0A9P5C1A5"/>
<keyword evidence="1" id="KW-0175">Coiled coil</keyword>
<comment type="caution">
    <text evidence="2">The sequence shown here is derived from an EMBL/GenBank/DDBJ whole genome shotgun (WGS) entry which is preliminary data.</text>
</comment>
<protein>
    <submittedName>
        <fullName evidence="2">GTPase, IMAP member 8</fullName>
    </submittedName>
</protein>
<evidence type="ECO:0000256" key="1">
    <source>
        <dbReference type="SAM" id="Coils"/>
    </source>
</evidence>
<dbReference type="Proteomes" id="UP000758155">
    <property type="component" value="Unassembled WGS sequence"/>
</dbReference>
<gene>
    <name evidence="2" type="primary">GIMAP8_2</name>
    <name evidence="2" type="ORF">E8E12_008462</name>
</gene>
<organism evidence="2 3">
    <name type="scientific">Didymella heteroderae</name>
    <dbReference type="NCBI Taxonomy" id="1769908"/>
    <lineage>
        <taxon>Eukaryota</taxon>
        <taxon>Fungi</taxon>
        <taxon>Dikarya</taxon>
        <taxon>Ascomycota</taxon>
        <taxon>Pezizomycotina</taxon>
        <taxon>Dothideomycetes</taxon>
        <taxon>Pleosporomycetidae</taxon>
        <taxon>Pleosporales</taxon>
        <taxon>Pleosporineae</taxon>
        <taxon>Didymellaceae</taxon>
        <taxon>Didymella</taxon>
    </lineage>
</organism>
<accession>A0A9P5C1A5</accession>
<dbReference type="OrthoDB" id="8954335at2759"/>
<proteinExistence type="predicted"/>
<evidence type="ECO:0000313" key="3">
    <source>
        <dbReference type="Proteomes" id="UP000758155"/>
    </source>
</evidence>
<feature type="coiled-coil region" evidence="1">
    <location>
        <begin position="56"/>
        <end position="83"/>
    </location>
</feature>
<reference evidence="2" key="1">
    <citation type="submission" date="2019-04" db="EMBL/GenBank/DDBJ databases">
        <title>Sequencing of skin fungus with MAO and IRED activity.</title>
        <authorList>
            <person name="Marsaioli A.J."/>
            <person name="Bonatto J.M.C."/>
            <person name="Reis Junior O."/>
        </authorList>
    </citation>
    <scope>NUCLEOTIDE SEQUENCE</scope>
    <source>
        <strain evidence="2">28M1</strain>
    </source>
</reference>
<keyword evidence="3" id="KW-1185">Reference proteome</keyword>
<sequence length="174" mass="19474">MVDRGSNISRFHGDRDSAISLVSQLLIRDKVVLQLQKELVDEGKDLNATVAGAYVDDNLEKLKQQVKDELASIEKLKQDLLENDRAMKRQARLDWEHESTRLRELQNQQVSLQRPVGTEVKKEIQQKKSSLSSGISSGLSKVTPFIPMAISILATFCGIPPGLTEIFTGWMADL</sequence>
<evidence type="ECO:0000313" key="2">
    <source>
        <dbReference type="EMBL" id="KAF3039399.1"/>
    </source>
</evidence>
<name>A0A9P5C1A5_9PLEO</name>